<dbReference type="EMBL" id="NAJN01002311">
    <property type="protein sequence ID" value="TKA54393.1"/>
    <property type="molecule type" value="Genomic_DNA"/>
</dbReference>
<name>A0A4U0VXT5_9PEZI</name>
<evidence type="ECO:0000256" key="1">
    <source>
        <dbReference type="SAM" id="MobiDB-lite"/>
    </source>
</evidence>
<gene>
    <name evidence="2" type="ORF">B0A49_09108</name>
</gene>
<reference evidence="2 3" key="1">
    <citation type="submission" date="2017-03" db="EMBL/GenBank/DDBJ databases">
        <title>Genomes of endolithic fungi from Antarctica.</title>
        <authorList>
            <person name="Coleine C."/>
            <person name="Masonjones S."/>
            <person name="Stajich J.E."/>
        </authorList>
    </citation>
    <scope>NUCLEOTIDE SEQUENCE [LARGE SCALE GENOMIC DNA]</scope>
    <source>
        <strain evidence="2 3">CCFEE 5187</strain>
    </source>
</reference>
<keyword evidence="3" id="KW-1185">Reference proteome</keyword>
<comment type="caution">
    <text evidence="2">The sequence shown here is derived from an EMBL/GenBank/DDBJ whole genome shotgun (WGS) entry which is preliminary data.</text>
</comment>
<feature type="compositionally biased region" description="Basic and acidic residues" evidence="1">
    <location>
        <begin position="34"/>
        <end position="48"/>
    </location>
</feature>
<accession>A0A4U0VXT5</accession>
<dbReference type="Proteomes" id="UP000308768">
    <property type="component" value="Unassembled WGS sequence"/>
</dbReference>
<protein>
    <submittedName>
        <fullName evidence="2">Uncharacterized protein</fullName>
    </submittedName>
</protein>
<proteinExistence type="predicted"/>
<sequence>MPARTAAEHDAAMEIDTFEDIASLSAVSLPSPEDAERSPTVRKPDSAKPSRRKKAPSASKPTNLACLSCRPRKIKVGIHYICLGTIRSSRAVRAYPRVVGRQQAVADVSRRYSKDYIADLENQIAELKNALAASRAQQQSQGSEPATSPSLAADNETIDTQLAPLSRTTTAEPDLSTSDTLITRLCGMRGRLNSNDVGQLRYFGPTSSLHLTESVSSSIFGFCNNVARNDKDVEKD</sequence>
<evidence type="ECO:0000313" key="2">
    <source>
        <dbReference type="EMBL" id="TKA54393.1"/>
    </source>
</evidence>
<evidence type="ECO:0000313" key="3">
    <source>
        <dbReference type="Proteomes" id="UP000308768"/>
    </source>
</evidence>
<dbReference type="AlphaFoldDB" id="A0A4U0VXT5"/>
<organism evidence="2 3">
    <name type="scientific">Cryomyces minteri</name>
    <dbReference type="NCBI Taxonomy" id="331657"/>
    <lineage>
        <taxon>Eukaryota</taxon>
        <taxon>Fungi</taxon>
        <taxon>Dikarya</taxon>
        <taxon>Ascomycota</taxon>
        <taxon>Pezizomycotina</taxon>
        <taxon>Dothideomycetes</taxon>
        <taxon>Dothideomycetes incertae sedis</taxon>
        <taxon>Cryomyces</taxon>
    </lineage>
</organism>
<feature type="region of interest" description="Disordered" evidence="1">
    <location>
        <begin position="28"/>
        <end position="62"/>
    </location>
</feature>
<feature type="non-terminal residue" evidence="2">
    <location>
        <position position="236"/>
    </location>
</feature>